<protein>
    <submittedName>
        <fullName evidence="2">cAMP-binding domain of CRP or a regulatory subunit of cAMP-dependent protein kinases</fullName>
    </submittedName>
</protein>
<dbReference type="InterPro" id="IPR014710">
    <property type="entry name" value="RmlC-like_jellyroll"/>
</dbReference>
<keyword evidence="3" id="KW-1185">Reference proteome</keyword>
<gene>
    <name evidence="2" type="ORF">Ga0061065_11285</name>
</gene>
<dbReference type="STRING" id="1137284.GCA_001418205_03145"/>
<sequence length="197" mass="22917">MDKQYLTQQLMQFFDQYQANINWDLYQTDIQVHMLNKGDCLLRQGERSANMFFLCSGLVRYYSVSESGKEYTQTIAKSPRLVGSTRALTLSQPALFSIEALHASTAISFPWQPFYQQMSQDLAFTQAYAMFLESIFIHKEQKEHAMVKHSATQRYLDFCRDFPELKDTLPQQQIASYIGITPIALSRIRTQLKTDQR</sequence>
<evidence type="ECO:0000259" key="1">
    <source>
        <dbReference type="PROSITE" id="PS50042"/>
    </source>
</evidence>
<dbReference type="EMBL" id="CYHG01000012">
    <property type="protein sequence ID" value="CUB05710.1"/>
    <property type="molecule type" value="Genomic_DNA"/>
</dbReference>
<dbReference type="OrthoDB" id="9798104at2"/>
<dbReference type="GO" id="GO:0016301">
    <property type="term" value="F:kinase activity"/>
    <property type="evidence" value="ECO:0007669"/>
    <property type="project" value="UniProtKB-KW"/>
</dbReference>
<dbReference type="Gene3D" id="2.60.120.10">
    <property type="entry name" value="Jelly Rolls"/>
    <property type="match status" value="1"/>
</dbReference>
<proteinExistence type="predicted"/>
<dbReference type="Pfam" id="PF00027">
    <property type="entry name" value="cNMP_binding"/>
    <property type="match status" value="1"/>
</dbReference>
<dbReference type="SUPFAM" id="SSF51206">
    <property type="entry name" value="cAMP-binding domain-like"/>
    <property type="match status" value="1"/>
</dbReference>
<organism evidence="2 3">
    <name type="scientific">Marinomonas fungiae</name>
    <dbReference type="NCBI Taxonomy" id="1137284"/>
    <lineage>
        <taxon>Bacteria</taxon>
        <taxon>Pseudomonadati</taxon>
        <taxon>Pseudomonadota</taxon>
        <taxon>Gammaproteobacteria</taxon>
        <taxon>Oceanospirillales</taxon>
        <taxon>Oceanospirillaceae</taxon>
        <taxon>Marinomonas</taxon>
    </lineage>
</organism>
<feature type="domain" description="Cyclic nucleotide-binding" evidence="1">
    <location>
        <begin position="13"/>
        <end position="118"/>
    </location>
</feature>
<dbReference type="PROSITE" id="PS50042">
    <property type="entry name" value="CNMP_BINDING_3"/>
    <property type="match status" value="1"/>
</dbReference>
<keyword evidence="2" id="KW-0418">Kinase</keyword>
<evidence type="ECO:0000313" key="2">
    <source>
        <dbReference type="EMBL" id="CUB05710.1"/>
    </source>
</evidence>
<evidence type="ECO:0000313" key="3">
    <source>
        <dbReference type="Proteomes" id="UP000182769"/>
    </source>
</evidence>
<keyword evidence="2" id="KW-0808">Transferase</keyword>
<name>A0A0K6IRH6_9GAMM</name>
<dbReference type="Proteomes" id="UP000182769">
    <property type="component" value="Unassembled WGS sequence"/>
</dbReference>
<dbReference type="RefSeq" id="WP_055464178.1">
    <property type="nucleotide sequence ID" value="NZ_CYHG01000012.1"/>
</dbReference>
<dbReference type="AlphaFoldDB" id="A0A0K6IRH6"/>
<accession>A0A0K6IRH6</accession>
<dbReference type="CDD" id="cd00038">
    <property type="entry name" value="CAP_ED"/>
    <property type="match status" value="1"/>
</dbReference>
<dbReference type="InterPro" id="IPR018490">
    <property type="entry name" value="cNMP-bd_dom_sf"/>
</dbReference>
<dbReference type="InterPro" id="IPR000595">
    <property type="entry name" value="cNMP-bd_dom"/>
</dbReference>
<reference evidence="3" key="1">
    <citation type="submission" date="2015-08" db="EMBL/GenBank/DDBJ databases">
        <authorList>
            <person name="Varghese N."/>
        </authorList>
    </citation>
    <scope>NUCLEOTIDE SEQUENCE [LARGE SCALE GENOMIC DNA]</scope>
    <source>
        <strain evidence="3">JCM 18476</strain>
    </source>
</reference>